<evidence type="ECO:0000313" key="2">
    <source>
        <dbReference type="Proteomes" id="UP000283090"/>
    </source>
</evidence>
<reference evidence="1 2" key="1">
    <citation type="submission" date="2019-01" db="EMBL/GenBank/DDBJ databases">
        <title>Intercellular communication is required for trap formation in the nematode-trapping fungus Duddingtonia flagrans.</title>
        <authorList>
            <person name="Youssar L."/>
            <person name="Wernet V."/>
            <person name="Hensel N."/>
            <person name="Hildebrandt H.-G."/>
            <person name="Fischer R."/>
        </authorList>
    </citation>
    <scope>NUCLEOTIDE SEQUENCE [LARGE SCALE GENOMIC DNA]</scope>
    <source>
        <strain evidence="1 2">CBS H-5679</strain>
    </source>
</reference>
<dbReference type="GeneID" id="93591470"/>
<dbReference type="EMBL" id="SAEB01000012">
    <property type="protein sequence ID" value="RVD81290.1"/>
    <property type="molecule type" value="Genomic_DNA"/>
</dbReference>
<evidence type="ECO:0000313" key="1">
    <source>
        <dbReference type="EMBL" id="RVD81290.1"/>
    </source>
</evidence>
<dbReference type="RefSeq" id="XP_067486834.1">
    <property type="nucleotide sequence ID" value="XM_067639001.1"/>
</dbReference>
<dbReference type="Proteomes" id="UP000283090">
    <property type="component" value="Unassembled WGS sequence"/>
</dbReference>
<dbReference type="AlphaFoldDB" id="A0A436ZQU7"/>
<sequence length="70" mass="7681">MPGVPIFKYKVKSKIYGDTRLSEATPSGIHMSIACTLQPNQKGFTSHKAAQEGVKGVSVSAYQFIFQDFL</sequence>
<keyword evidence="2" id="KW-1185">Reference proteome</keyword>
<protein>
    <submittedName>
        <fullName evidence="1">Uncharacterized protein</fullName>
    </submittedName>
</protein>
<organism evidence="1 2">
    <name type="scientific">Arthrobotrys flagrans</name>
    <name type="common">Nematode-trapping fungus</name>
    <name type="synonym">Trichothecium flagrans</name>
    <dbReference type="NCBI Taxonomy" id="97331"/>
    <lineage>
        <taxon>Eukaryota</taxon>
        <taxon>Fungi</taxon>
        <taxon>Dikarya</taxon>
        <taxon>Ascomycota</taxon>
        <taxon>Pezizomycotina</taxon>
        <taxon>Orbiliomycetes</taxon>
        <taxon>Orbiliales</taxon>
        <taxon>Orbiliaceae</taxon>
        <taxon>Arthrobotrys</taxon>
    </lineage>
</organism>
<accession>A0A436ZQU7</accession>
<name>A0A436ZQU7_ARTFL</name>
<gene>
    <name evidence="1" type="ORF">DFL_009159</name>
</gene>
<dbReference type="VEuPathDB" id="FungiDB:DFL_009159"/>
<proteinExistence type="predicted"/>
<comment type="caution">
    <text evidence="1">The sequence shown here is derived from an EMBL/GenBank/DDBJ whole genome shotgun (WGS) entry which is preliminary data.</text>
</comment>